<dbReference type="Proteomes" id="UP000304840">
    <property type="component" value="Chromosome"/>
</dbReference>
<evidence type="ECO:0000313" key="2">
    <source>
        <dbReference type="Proteomes" id="UP000304840"/>
    </source>
</evidence>
<dbReference type="EMBL" id="CP010992">
    <property type="protein sequence ID" value="AMO20130.1"/>
    <property type="molecule type" value="Genomic_DNA"/>
</dbReference>
<organism evidence="1 2">
    <name type="scientific">Flavobacterium columnare</name>
    <dbReference type="NCBI Taxonomy" id="996"/>
    <lineage>
        <taxon>Bacteria</taxon>
        <taxon>Pseudomonadati</taxon>
        <taxon>Bacteroidota</taxon>
        <taxon>Flavobacteriia</taxon>
        <taxon>Flavobacteriales</taxon>
        <taxon>Flavobacteriaceae</taxon>
        <taxon>Flavobacterium</taxon>
    </lineage>
</organism>
<proteinExistence type="predicted"/>
<protein>
    <submittedName>
        <fullName evidence="1">Uncharacterized protein</fullName>
    </submittedName>
</protein>
<reference evidence="2" key="1">
    <citation type="submission" date="2016-03" db="EMBL/GenBank/DDBJ databases">
        <title>Flavobacterium columnare strain B185, complete genome.</title>
        <authorList>
            <person name="Sundberg L.-R."/>
            <person name="Papponen P."/>
            <person name="Laanto E."/>
        </authorList>
    </citation>
    <scope>NUCLEOTIDE SEQUENCE [LARGE SCALE GENOMIC DNA]</scope>
    <source>
        <strain evidence="2">B185</strain>
    </source>
</reference>
<name>A0AAI8CH74_9FLAO</name>
<gene>
    <name evidence="1" type="ORF">UN65_07085</name>
</gene>
<dbReference type="AlphaFoldDB" id="A0AAI8CH74"/>
<dbReference type="Pfam" id="PF19897">
    <property type="entry name" value="DUF6370"/>
    <property type="match status" value="1"/>
</dbReference>
<dbReference type="InterPro" id="IPR045950">
    <property type="entry name" value="DUF6370"/>
</dbReference>
<accession>A0AAI8CH74</accession>
<dbReference type="RefSeq" id="WP_065213756.1">
    <property type="nucleotide sequence ID" value="NZ_CP010992.1"/>
</dbReference>
<reference evidence="1 2" key="2">
    <citation type="submission" date="2019-05" db="EMBL/GenBank/DDBJ databases">
        <authorList>
            <person name="Ravantti J.J."/>
        </authorList>
    </citation>
    <scope>NUCLEOTIDE SEQUENCE [LARGE SCALE GENOMIC DNA]</scope>
    <source>
        <strain evidence="1 2">B185</strain>
    </source>
</reference>
<evidence type="ECO:0000313" key="1">
    <source>
        <dbReference type="EMBL" id="AMO20130.1"/>
    </source>
</evidence>
<dbReference type="GeneID" id="60759076"/>
<sequence length="105" mass="11828">MKKTLLLAIFFTFNLSAQEKKKELKDQKVEASCGLCQLGTKDNDCTLSIRYQNKVYPVIGTNIDDHGDAHSYNGFCNTIRKARVSGTLHKGKFLAKKFILITTNQ</sequence>